<evidence type="ECO:0000313" key="2">
    <source>
        <dbReference type="EMBL" id="KZV87980.1"/>
    </source>
</evidence>
<keyword evidence="1" id="KW-0732">Signal</keyword>
<proteinExistence type="predicted"/>
<evidence type="ECO:0008006" key="4">
    <source>
        <dbReference type="Google" id="ProtNLM"/>
    </source>
</evidence>
<sequence>MHCFYLGHSWTRERAFLLLCVMPGPLLSQNGTKGECKSGGAEVGSRTCSREFLFVLATVELAAGWSGARDIWEADSEVVGDEPYTVGLHRPIFTELCHAFRVLIGSSELR</sequence>
<feature type="signal peptide" evidence="1">
    <location>
        <begin position="1"/>
        <end position="28"/>
    </location>
</feature>
<dbReference type="AlphaFoldDB" id="A0A165EYJ1"/>
<protein>
    <recommendedName>
        <fullName evidence="4">Secreted protein</fullName>
    </recommendedName>
</protein>
<keyword evidence="3" id="KW-1185">Reference proteome</keyword>
<dbReference type="Proteomes" id="UP000077266">
    <property type="component" value="Unassembled WGS sequence"/>
</dbReference>
<accession>A0A165EYJ1</accession>
<feature type="chain" id="PRO_5007857455" description="Secreted protein" evidence="1">
    <location>
        <begin position="29"/>
        <end position="110"/>
    </location>
</feature>
<organism evidence="2 3">
    <name type="scientific">Exidia glandulosa HHB12029</name>
    <dbReference type="NCBI Taxonomy" id="1314781"/>
    <lineage>
        <taxon>Eukaryota</taxon>
        <taxon>Fungi</taxon>
        <taxon>Dikarya</taxon>
        <taxon>Basidiomycota</taxon>
        <taxon>Agaricomycotina</taxon>
        <taxon>Agaricomycetes</taxon>
        <taxon>Auriculariales</taxon>
        <taxon>Exidiaceae</taxon>
        <taxon>Exidia</taxon>
    </lineage>
</organism>
<reference evidence="2 3" key="1">
    <citation type="journal article" date="2016" name="Mol. Biol. Evol.">
        <title>Comparative Genomics of Early-Diverging Mushroom-Forming Fungi Provides Insights into the Origins of Lignocellulose Decay Capabilities.</title>
        <authorList>
            <person name="Nagy L.G."/>
            <person name="Riley R."/>
            <person name="Tritt A."/>
            <person name="Adam C."/>
            <person name="Daum C."/>
            <person name="Floudas D."/>
            <person name="Sun H."/>
            <person name="Yadav J.S."/>
            <person name="Pangilinan J."/>
            <person name="Larsson K.H."/>
            <person name="Matsuura K."/>
            <person name="Barry K."/>
            <person name="Labutti K."/>
            <person name="Kuo R."/>
            <person name="Ohm R.A."/>
            <person name="Bhattacharya S.S."/>
            <person name="Shirouzu T."/>
            <person name="Yoshinaga Y."/>
            <person name="Martin F.M."/>
            <person name="Grigoriev I.V."/>
            <person name="Hibbett D.S."/>
        </authorList>
    </citation>
    <scope>NUCLEOTIDE SEQUENCE [LARGE SCALE GENOMIC DNA]</scope>
    <source>
        <strain evidence="2 3">HHB12029</strain>
    </source>
</reference>
<evidence type="ECO:0000313" key="3">
    <source>
        <dbReference type="Proteomes" id="UP000077266"/>
    </source>
</evidence>
<name>A0A165EYJ1_EXIGL</name>
<evidence type="ECO:0000256" key="1">
    <source>
        <dbReference type="SAM" id="SignalP"/>
    </source>
</evidence>
<dbReference type="EMBL" id="KV426110">
    <property type="protein sequence ID" value="KZV87980.1"/>
    <property type="molecule type" value="Genomic_DNA"/>
</dbReference>
<gene>
    <name evidence="2" type="ORF">EXIGLDRAFT_187510</name>
</gene>
<dbReference type="InParanoid" id="A0A165EYJ1"/>